<dbReference type="PANTHER" id="PTHR11586">
    <property type="entry name" value="TRNA-AMINOACYLATION COFACTOR ARC1 FAMILY MEMBER"/>
    <property type="match status" value="1"/>
</dbReference>
<dbReference type="InterPro" id="IPR012340">
    <property type="entry name" value="NA-bd_OB-fold"/>
</dbReference>
<dbReference type="PROSITE" id="PS50886">
    <property type="entry name" value="TRBD"/>
    <property type="match status" value="1"/>
</dbReference>
<dbReference type="CDD" id="cd02799">
    <property type="entry name" value="tRNA_bind_EMAP-II_like"/>
    <property type="match status" value="1"/>
</dbReference>
<evidence type="ECO:0000256" key="1">
    <source>
        <dbReference type="ARBA" id="ARBA00022555"/>
    </source>
</evidence>
<dbReference type="GO" id="GO:0000049">
    <property type="term" value="F:tRNA binding"/>
    <property type="evidence" value="ECO:0007669"/>
    <property type="project" value="UniProtKB-UniRule"/>
</dbReference>
<evidence type="ECO:0000259" key="4">
    <source>
        <dbReference type="PROSITE" id="PS50886"/>
    </source>
</evidence>
<dbReference type="Proteomes" id="UP000037460">
    <property type="component" value="Unassembled WGS sequence"/>
</dbReference>
<sequence length="305" mass="32779">MPTREELTIAIGKILFLKLSKEDGSALLKDMGATPDWSVIANFTRQALKSTAAARTIATHFVKEVAVLNAQLEPQVFIGGEKPSVADVACYIALVPAMAAFPDEHKWALCNASRWFDHMQHFVASLSPPKELQRELPVAETPEISWCDFRVGKIVDAKAHPESDKLYVETIDLGEEAPRQILSGLAHHMPLDKVKGAMVVCICNLKARKIGGMESAGMVLCAGSADKSQLGFVTPPAGAAPGERVSFEGYEGGPESASKMDKKKAWEMIQPLLHTTADGVCCYKEKPFTLASGVCTASVPNGGIS</sequence>
<dbReference type="Gene3D" id="2.40.50.140">
    <property type="entry name" value="Nucleic acid-binding proteins"/>
    <property type="match status" value="1"/>
</dbReference>
<protein>
    <submittedName>
        <fullName evidence="5">Aminoacyl tRNA synthase complex-interacting multifunctional protein 1</fullName>
    </submittedName>
</protein>
<feature type="domain" description="TRNA-binding" evidence="4">
    <location>
        <begin position="143"/>
        <end position="246"/>
    </location>
</feature>
<dbReference type="SUPFAM" id="SSF50249">
    <property type="entry name" value="Nucleic acid-binding proteins"/>
    <property type="match status" value="1"/>
</dbReference>
<reference evidence="6" key="1">
    <citation type="journal article" date="2015" name="PLoS Genet.">
        <title>Genome Sequence and Transcriptome Analyses of Chrysochromulina tobin: Metabolic Tools for Enhanced Algal Fitness in the Prominent Order Prymnesiales (Haptophyceae).</title>
        <authorList>
            <person name="Hovde B.T."/>
            <person name="Deodato C.R."/>
            <person name="Hunsperger H.M."/>
            <person name="Ryken S.A."/>
            <person name="Yost W."/>
            <person name="Jha R.K."/>
            <person name="Patterson J."/>
            <person name="Monnat R.J. Jr."/>
            <person name="Barlow S.B."/>
            <person name="Starkenburg S.R."/>
            <person name="Cattolico R.A."/>
        </authorList>
    </citation>
    <scope>NUCLEOTIDE SEQUENCE</scope>
    <source>
        <strain evidence="6">CCMP291</strain>
    </source>
</reference>
<dbReference type="PANTHER" id="PTHR11586:SF33">
    <property type="entry name" value="AMINOACYL TRNA SYNTHASE COMPLEX-INTERACTING MULTIFUNCTIONAL PROTEIN 1"/>
    <property type="match status" value="1"/>
</dbReference>
<keyword evidence="2 3" id="KW-0694">RNA-binding</keyword>
<dbReference type="CDD" id="cd10289">
    <property type="entry name" value="GST_C_AaRS_like"/>
    <property type="match status" value="1"/>
</dbReference>
<evidence type="ECO:0000313" key="6">
    <source>
        <dbReference type="Proteomes" id="UP000037460"/>
    </source>
</evidence>
<dbReference type="Gene3D" id="1.20.1050.10">
    <property type="match status" value="1"/>
</dbReference>
<dbReference type="OrthoDB" id="19141at2759"/>
<dbReference type="AlphaFoldDB" id="A0A0M0JIB5"/>
<comment type="caution">
    <text evidence="5">The sequence shown here is derived from an EMBL/GenBank/DDBJ whole genome shotgun (WGS) entry which is preliminary data.</text>
</comment>
<organism evidence="5 6">
    <name type="scientific">Chrysochromulina tobinii</name>
    <dbReference type="NCBI Taxonomy" id="1460289"/>
    <lineage>
        <taxon>Eukaryota</taxon>
        <taxon>Haptista</taxon>
        <taxon>Haptophyta</taxon>
        <taxon>Prymnesiophyceae</taxon>
        <taxon>Prymnesiales</taxon>
        <taxon>Chrysochromulinaceae</taxon>
        <taxon>Chrysochromulina</taxon>
    </lineage>
</organism>
<dbReference type="SUPFAM" id="SSF47616">
    <property type="entry name" value="GST C-terminal domain-like"/>
    <property type="match status" value="1"/>
</dbReference>
<evidence type="ECO:0000256" key="3">
    <source>
        <dbReference type="PROSITE-ProRule" id="PRU00209"/>
    </source>
</evidence>
<gene>
    <name evidence="5" type="ORF">Ctob_001763</name>
</gene>
<proteinExistence type="predicted"/>
<dbReference type="InterPro" id="IPR002547">
    <property type="entry name" value="tRNA-bd_dom"/>
</dbReference>
<evidence type="ECO:0000313" key="5">
    <source>
        <dbReference type="EMBL" id="KOO26067.1"/>
    </source>
</evidence>
<keyword evidence="6" id="KW-1185">Reference proteome</keyword>
<name>A0A0M0JIB5_9EUKA</name>
<dbReference type="EMBL" id="JWZX01002894">
    <property type="protein sequence ID" value="KOO26067.1"/>
    <property type="molecule type" value="Genomic_DNA"/>
</dbReference>
<dbReference type="InterPro" id="IPR051270">
    <property type="entry name" value="Tyrosine-tRNA_ligase_regulator"/>
</dbReference>
<accession>A0A0M0JIB5</accession>
<dbReference type="InterPro" id="IPR036282">
    <property type="entry name" value="Glutathione-S-Trfase_C_sf"/>
</dbReference>
<keyword evidence="1 3" id="KW-0820">tRNA-binding</keyword>
<dbReference type="Pfam" id="PF01588">
    <property type="entry name" value="tRNA_bind"/>
    <property type="match status" value="1"/>
</dbReference>
<evidence type="ECO:0000256" key="2">
    <source>
        <dbReference type="ARBA" id="ARBA00022884"/>
    </source>
</evidence>